<feature type="region of interest" description="Disordered" evidence="6">
    <location>
        <begin position="252"/>
        <end position="286"/>
    </location>
</feature>
<reference evidence="7 8" key="1">
    <citation type="journal article" date="2018" name="Elife">
        <title>Firefly genomes illuminate parallel origins of bioluminescence in beetles.</title>
        <authorList>
            <person name="Fallon T.R."/>
            <person name="Lower S.E."/>
            <person name="Chang C.H."/>
            <person name="Bessho-Uehara M."/>
            <person name="Martin G.J."/>
            <person name="Bewick A.J."/>
            <person name="Behringer M."/>
            <person name="Debat H.J."/>
            <person name="Wong I."/>
            <person name="Day J.C."/>
            <person name="Suvorov A."/>
            <person name="Silva C.J."/>
            <person name="Stanger-Hall K.F."/>
            <person name="Hall D.W."/>
            <person name="Schmitz R.J."/>
            <person name="Nelson D.R."/>
            <person name="Lewis S.M."/>
            <person name="Shigenobu S."/>
            <person name="Bybee S.M."/>
            <person name="Larracuente A.M."/>
            <person name="Oba Y."/>
            <person name="Weng J.K."/>
        </authorList>
    </citation>
    <scope>NUCLEOTIDE SEQUENCE [LARGE SCALE GENOMIC DNA]</scope>
    <source>
        <strain evidence="7">1611_PpyrPB1</strain>
        <tissue evidence="7">Whole body</tissue>
    </source>
</reference>
<dbReference type="EMBL" id="VVIM01000010">
    <property type="protein sequence ID" value="KAB0792046.1"/>
    <property type="molecule type" value="Genomic_DNA"/>
</dbReference>
<dbReference type="OrthoDB" id="283553at2759"/>
<name>A0A5N4A404_PHOPY</name>
<evidence type="ECO:0000256" key="3">
    <source>
        <dbReference type="ARBA" id="ARBA00023212"/>
    </source>
</evidence>
<dbReference type="GO" id="GO:0005813">
    <property type="term" value="C:centrosome"/>
    <property type="evidence" value="ECO:0007669"/>
    <property type="project" value="UniProtKB-SubCell"/>
</dbReference>
<dbReference type="InParanoid" id="A0A5N4A404"/>
<keyword evidence="8" id="KW-1185">Reference proteome</keyword>
<evidence type="ECO:0000256" key="2">
    <source>
        <dbReference type="ARBA" id="ARBA00022490"/>
    </source>
</evidence>
<evidence type="ECO:0000256" key="5">
    <source>
        <dbReference type="ARBA" id="ARBA00035693"/>
    </source>
</evidence>
<evidence type="ECO:0000313" key="7">
    <source>
        <dbReference type="EMBL" id="KAB0792046.1"/>
    </source>
</evidence>
<dbReference type="PANTHER" id="PTHR31144">
    <property type="entry name" value="UPF0602 PROTEIN C4ORF47"/>
    <property type="match status" value="1"/>
</dbReference>
<dbReference type="GO" id="GO:0005881">
    <property type="term" value="C:cytoplasmic microtubule"/>
    <property type="evidence" value="ECO:0007669"/>
    <property type="project" value="TreeGrafter"/>
</dbReference>
<comment type="caution">
    <text evidence="7">The sequence shown here is derived from an EMBL/GenBank/DDBJ whole genome shotgun (WGS) entry which is preliminary data.</text>
</comment>
<dbReference type="InterPro" id="IPR029358">
    <property type="entry name" value="CFAP96"/>
</dbReference>
<accession>A0A5N4A404</accession>
<evidence type="ECO:0000256" key="4">
    <source>
        <dbReference type="ARBA" id="ARBA00035656"/>
    </source>
</evidence>
<proteinExistence type="inferred from homology"/>
<evidence type="ECO:0000256" key="1">
    <source>
        <dbReference type="ARBA" id="ARBA00004300"/>
    </source>
</evidence>
<comment type="similarity">
    <text evidence="4">Belongs to the CFAP96 family.</text>
</comment>
<gene>
    <name evidence="7" type="ORF">PPYR_14007</name>
</gene>
<evidence type="ECO:0000256" key="6">
    <source>
        <dbReference type="SAM" id="MobiDB-lite"/>
    </source>
</evidence>
<keyword evidence="2" id="KW-0963">Cytoplasm</keyword>
<dbReference type="PANTHER" id="PTHR31144:SF1">
    <property type="entry name" value="UPF0602 PROTEIN C4ORF47"/>
    <property type="match status" value="1"/>
</dbReference>
<organism evidence="7 8">
    <name type="scientific">Photinus pyralis</name>
    <name type="common">Common eastern firefly</name>
    <name type="synonym">Lampyris pyralis</name>
    <dbReference type="NCBI Taxonomy" id="7054"/>
    <lineage>
        <taxon>Eukaryota</taxon>
        <taxon>Metazoa</taxon>
        <taxon>Ecdysozoa</taxon>
        <taxon>Arthropoda</taxon>
        <taxon>Hexapoda</taxon>
        <taxon>Insecta</taxon>
        <taxon>Pterygota</taxon>
        <taxon>Neoptera</taxon>
        <taxon>Endopterygota</taxon>
        <taxon>Coleoptera</taxon>
        <taxon>Polyphaga</taxon>
        <taxon>Elateriformia</taxon>
        <taxon>Elateroidea</taxon>
        <taxon>Lampyridae</taxon>
        <taxon>Lampyrinae</taxon>
        <taxon>Photinus</taxon>
    </lineage>
</organism>
<protein>
    <recommendedName>
        <fullName evidence="5">Cilia-and flagella-associated protein 96</fullName>
    </recommendedName>
</protein>
<dbReference type="Proteomes" id="UP000327044">
    <property type="component" value="Unassembled WGS sequence"/>
</dbReference>
<feature type="compositionally biased region" description="Basic and acidic residues" evidence="6">
    <location>
        <begin position="252"/>
        <end position="270"/>
    </location>
</feature>
<sequence length="327" mass="36769">MAKKFSVAEYAKKFTKHDLERLGLFVEMPYMNGQGYVSPFAKPKIYKGRGLFAGGPKTKCGTIDGYFDDQFRRVFAGEAIRRPLKRAQIEKNRKAIGPGGGLPFVPPGCTKSHACPGDFFGTFAGRIEAFSRVARPKPKTVREPPNCLTNPAKKGGPGYAGICLSKYPVHMKDPYRMKLKRKEHGKNLGGPFVLGHYTNDYFDQNPYFEKTHGRVYIRPKPRAHAIIGDGKWIPTGPAKWQGGCHAGAFSRYPEHMTDRNKTREDKERAARRSKKGDQGPGILPQSMAPKSLYTCSILTHNTDFRVNATNYRIYQAQYTKRMLAPLF</sequence>
<dbReference type="AlphaFoldDB" id="A0A5N4A404"/>
<evidence type="ECO:0000313" key="8">
    <source>
        <dbReference type="Proteomes" id="UP000327044"/>
    </source>
</evidence>
<keyword evidence="3" id="KW-0206">Cytoskeleton</keyword>
<comment type="subcellular location">
    <subcellularLocation>
        <location evidence="1">Cytoplasm</location>
        <location evidence="1">Cytoskeleton</location>
        <location evidence="1">Microtubule organizing center</location>
        <location evidence="1">Centrosome</location>
    </subcellularLocation>
</comment>
<dbReference type="Pfam" id="PF15239">
    <property type="entry name" value="CFAP96-like"/>
    <property type="match status" value="1"/>
</dbReference>